<dbReference type="EMBL" id="LT629751">
    <property type="protein sequence ID" value="SDS84932.1"/>
    <property type="molecule type" value="Genomic_DNA"/>
</dbReference>
<sequence length="263" mass="28805">MSKSVFVGELTWKEYEARVAQGDCVLMLPVGALEQHGHHMCMNVDVLLPTAVCQRVAERIGALVLPGLQYGYKSQQKSGGGNHFPGTTSLDGATLTGTVQDIIRELARHGARRLVLMNGHYENSMFIVEGIDLALRELRYAGIHDFKVVVLSYWDFVKDPAVIEQLYPEGFLGWDIEHGGVFETSLMLALYPGLVHLDRVVDHPPATFPPYDVFPVDPARTPAAGTLSSAKTASRAKGELILEVCVSGIAEAIYQEFPPSDRA</sequence>
<dbReference type="Gene3D" id="3.40.50.10310">
    <property type="entry name" value="Creatininase"/>
    <property type="match status" value="1"/>
</dbReference>
<dbReference type="InterPro" id="IPR003785">
    <property type="entry name" value="Creatininase/forma_Hydrolase"/>
</dbReference>
<dbReference type="GO" id="GO:0006602">
    <property type="term" value="P:creatinine catabolic process"/>
    <property type="evidence" value="ECO:0007669"/>
    <property type="project" value="InterPro"/>
</dbReference>
<name>A0A1H1VJH4_9PSED</name>
<protein>
    <recommendedName>
        <fullName evidence="6">Creatininase</fullName>
        <ecNumber evidence="6">3.5.2.10</ecNumber>
    </recommendedName>
</protein>
<dbReference type="GO" id="GO:0009231">
    <property type="term" value="P:riboflavin biosynthetic process"/>
    <property type="evidence" value="ECO:0007669"/>
    <property type="project" value="TreeGrafter"/>
</dbReference>
<dbReference type="STRING" id="1392877.SAMN05216221_2793"/>
<comment type="similarity">
    <text evidence="5">Belongs to the creatininase superfamily.</text>
</comment>
<evidence type="ECO:0000256" key="2">
    <source>
        <dbReference type="ARBA" id="ARBA00022723"/>
    </source>
</evidence>
<dbReference type="InterPro" id="IPR031034">
    <property type="entry name" value="Creatininase"/>
</dbReference>
<comment type="cofactor">
    <cofactor evidence="1">
        <name>Zn(2+)</name>
        <dbReference type="ChEBI" id="CHEBI:29105"/>
    </cofactor>
</comment>
<dbReference type="AlphaFoldDB" id="A0A1H1VJH4"/>
<gene>
    <name evidence="7" type="ORF">SAMN05216221_2793</name>
</gene>
<dbReference type="InterPro" id="IPR024087">
    <property type="entry name" value="Creatininase-like_sf"/>
</dbReference>
<evidence type="ECO:0000256" key="4">
    <source>
        <dbReference type="ARBA" id="ARBA00022833"/>
    </source>
</evidence>
<evidence type="ECO:0000313" key="8">
    <source>
        <dbReference type="Proteomes" id="UP000243359"/>
    </source>
</evidence>
<dbReference type="GO" id="GO:0047789">
    <property type="term" value="F:creatininase activity"/>
    <property type="evidence" value="ECO:0007669"/>
    <property type="project" value="UniProtKB-UniRule"/>
</dbReference>
<evidence type="ECO:0000313" key="7">
    <source>
        <dbReference type="EMBL" id="SDS84932.1"/>
    </source>
</evidence>
<accession>A0A1H1VJH4</accession>
<dbReference type="GO" id="GO:0016811">
    <property type="term" value="F:hydrolase activity, acting on carbon-nitrogen (but not peptide) bonds, in linear amides"/>
    <property type="evidence" value="ECO:0007669"/>
    <property type="project" value="TreeGrafter"/>
</dbReference>
<dbReference type="GO" id="GO:0006601">
    <property type="term" value="P:creatine biosynthetic process"/>
    <property type="evidence" value="ECO:0007669"/>
    <property type="project" value="UniProtKB-UniRule"/>
</dbReference>
<evidence type="ECO:0000256" key="6">
    <source>
        <dbReference type="NCBIfam" id="TIGR04448"/>
    </source>
</evidence>
<reference evidence="8" key="1">
    <citation type="submission" date="2016-10" db="EMBL/GenBank/DDBJ databases">
        <authorList>
            <person name="Varghese N."/>
            <person name="Submissions S."/>
        </authorList>
    </citation>
    <scope>NUCLEOTIDE SEQUENCE [LARGE SCALE GENOMIC DNA]</scope>
    <source>
        <strain evidence="8">KCTC 32247</strain>
    </source>
</reference>
<dbReference type="GO" id="GO:0046872">
    <property type="term" value="F:metal ion binding"/>
    <property type="evidence" value="ECO:0007669"/>
    <property type="project" value="UniProtKB-KW"/>
</dbReference>
<dbReference type="NCBIfam" id="TIGR04448">
    <property type="entry name" value="creatininase"/>
    <property type="match status" value="1"/>
</dbReference>
<keyword evidence="8" id="KW-1185">Reference proteome</keyword>
<keyword evidence="3 7" id="KW-0378">Hydrolase</keyword>
<dbReference type="PANTHER" id="PTHR35005:SF1">
    <property type="entry name" value="2-AMINO-5-FORMYLAMINO-6-RIBOSYLAMINOPYRIMIDIN-4(3H)-ONE 5'-MONOPHOSPHATE DEFORMYLASE"/>
    <property type="match status" value="1"/>
</dbReference>
<evidence type="ECO:0000256" key="3">
    <source>
        <dbReference type="ARBA" id="ARBA00022801"/>
    </source>
</evidence>
<dbReference type="RefSeq" id="WP_090349499.1">
    <property type="nucleotide sequence ID" value="NZ_LT629751.1"/>
</dbReference>
<evidence type="ECO:0000256" key="1">
    <source>
        <dbReference type="ARBA" id="ARBA00001947"/>
    </source>
</evidence>
<dbReference type="SUPFAM" id="SSF102215">
    <property type="entry name" value="Creatininase"/>
    <property type="match status" value="1"/>
</dbReference>
<dbReference type="Pfam" id="PF02633">
    <property type="entry name" value="Creatininase"/>
    <property type="match status" value="1"/>
</dbReference>
<dbReference type="PANTHER" id="PTHR35005">
    <property type="entry name" value="3-DEHYDRO-SCYLLO-INOSOSE HYDROLASE"/>
    <property type="match status" value="1"/>
</dbReference>
<organism evidence="7 8">
    <name type="scientific">Pseudomonas oryzae</name>
    <dbReference type="NCBI Taxonomy" id="1392877"/>
    <lineage>
        <taxon>Bacteria</taxon>
        <taxon>Pseudomonadati</taxon>
        <taxon>Pseudomonadota</taxon>
        <taxon>Gammaproteobacteria</taxon>
        <taxon>Pseudomonadales</taxon>
        <taxon>Pseudomonadaceae</taxon>
        <taxon>Pseudomonas</taxon>
    </lineage>
</organism>
<evidence type="ECO:0000256" key="5">
    <source>
        <dbReference type="ARBA" id="ARBA00024029"/>
    </source>
</evidence>
<proteinExistence type="inferred from homology"/>
<dbReference type="EC" id="3.5.2.10" evidence="6"/>
<dbReference type="Proteomes" id="UP000243359">
    <property type="component" value="Chromosome I"/>
</dbReference>
<keyword evidence="4" id="KW-0862">Zinc</keyword>
<keyword evidence="2" id="KW-0479">Metal-binding</keyword>
<dbReference type="OrthoDB" id="9801445at2"/>